<keyword evidence="6 11" id="KW-0375">Hydrogen ion transport</keyword>
<comment type="caution">
    <text evidence="13">The sequence shown here is derived from an EMBL/GenBank/DDBJ whole genome shotgun (WGS) entry which is preliminary data.</text>
</comment>
<evidence type="ECO:0000256" key="11">
    <source>
        <dbReference type="HAMAP-Rule" id="MF_01393"/>
    </source>
</evidence>
<feature type="transmembrane region" description="Helical" evidence="11">
    <location>
        <begin position="141"/>
        <end position="160"/>
    </location>
</feature>
<keyword evidence="10 11" id="KW-0066">ATP synthesis</keyword>
<dbReference type="Gene3D" id="1.20.120.220">
    <property type="entry name" value="ATP synthase, F0 complex, subunit A"/>
    <property type="match status" value="1"/>
</dbReference>
<dbReference type="NCBIfam" id="TIGR01131">
    <property type="entry name" value="ATP_synt_6_or_A"/>
    <property type="match status" value="1"/>
</dbReference>
<evidence type="ECO:0000313" key="14">
    <source>
        <dbReference type="Proteomes" id="UP001310386"/>
    </source>
</evidence>
<dbReference type="PANTHER" id="PTHR42823:SF3">
    <property type="entry name" value="ATP SYNTHASE SUBUNIT A, CHLOROPLASTIC"/>
    <property type="match status" value="1"/>
</dbReference>
<dbReference type="InterPro" id="IPR000568">
    <property type="entry name" value="ATP_synth_F0_asu"/>
</dbReference>
<sequence length="264" mass="29373">MEEHLSPSFTAFGLVFDVSTILMTLVASVIVFLIIFFATRNLTSRTPKGMQNFLEWVIEFVRGIAKQSMDAGTAERFVTLGLTLFLYVFIANQLGLLFNVVTVQTAPNESIGVTAELLQHAKSAGQEGVSVSWWKSPTATVSIPFALAIMVLLYTHWLGLRQGAGKYVKSYFQPHWALLPLNIIEELSKFLSFPLRLFGNIFAGEVLIWVLVPSIQAGGISYILSLPLIAWLGYSIFVGSIQAFIFTMLTMVYIAHRVHTHEAH</sequence>
<evidence type="ECO:0000256" key="7">
    <source>
        <dbReference type="ARBA" id="ARBA00022989"/>
    </source>
</evidence>
<dbReference type="InterPro" id="IPR035908">
    <property type="entry name" value="F0_ATP_A_sf"/>
</dbReference>
<keyword evidence="7 11" id="KW-1133">Transmembrane helix</keyword>
<dbReference type="InterPro" id="IPR045082">
    <property type="entry name" value="ATP_syn_F0_a_bact/chloroplast"/>
</dbReference>
<keyword evidence="9 11" id="KW-0472">Membrane</keyword>
<evidence type="ECO:0000256" key="2">
    <source>
        <dbReference type="ARBA" id="ARBA00006810"/>
    </source>
</evidence>
<feature type="transmembrane region" description="Helical" evidence="11">
    <location>
        <begin position="197"/>
        <end position="223"/>
    </location>
</feature>
<evidence type="ECO:0000256" key="8">
    <source>
        <dbReference type="ARBA" id="ARBA00023065"/>
    </source>
</evidence>
<dbReference type="RefSeq" id="WP_371754644.1">
    <property type="nucleotide sequence ID" value="NZ_JAYJLD010000018.1"/>
</dbReference>
<evidence type="ECO:0000256" key="3">
    <source>
        <dbReference type="ARBA" id="ARBA00022448"/>
    </source>
</evidence>
<dbReference type="SUPFAM" id="SSF81336">
    <property type="entry name" value="F1F0 ATP synthase subunit A"/>
    <property type="match status" value="1"/>
</dbReference>
<dbReference type="PANTHER" id="PTHR42823">
    <property type="entry name" value="ATP SYNTHASE SUBUNIT A, CHLOROPLASTIC"/>
    <property type="match status" value="1"/>
</dbReference>
<keyword evidence="8 11" id="KW-0406">Ion transport</keyword>
<dbReference type="EMBL" id="JAYJLD010000018">
    <property type="protein sequence ID" value="MEB3102521.1"/>
    <property type="molecule type" value="Genomic_DNA"/>
</dbReference>
<feature type="transmembrane region" description="Helical" evidence="11">
    <location>
        <begin position="77"/>
        <end position="98"/>
    </location>
</feature>
<keyword evidence="3 11" id="KW-0813">Transport</keyword>
<name>A0ABU5ZJ33_9BACL</name>
<dbReference type="PRINTS" id="PR00123">
    <property type="entry name" value="ATPASEA"/>
</dbReference>
<evidence type="ECO:0000313" key="13">
    <source>
        <dbReference type="EMBL" id="MEB3102521.1"/>
    </source>
</evidence>
<evidence type="ECO:0000256" key="6">
    <source>
        <dbReference type="ARBA" id="ARBA00022781"/>
    </source>
</evidence>
<keyword evidence="4 11" id="KW-0138">CF(0)</keyword>
<comment type="function">
    <text evidence="11 12">Key component of the proton channel; it plays a direct role in the translocation of protons across the membrane.</text>
</comment>
<keyword evidence="14" id="KW-1185">Reference proteome</keyword>
<evidence type="ECO:0000256" key="9">
    <source>
        <dbReference type="ARBA" id="ARBA00023136"/>
    </source>
</evidence>
<keyword evidence="5 11" id="KW-0812">Transmembrane</keyword>
<organism evidence="13 14">
    <name type="scientific">Ferviditalea candida</name>
    <dbReference type="NCBI Taxonomy" id="3108399"/>
    <lineage>
        <taxon>Bacteria</taxon>
        <taxon>Bacillati</taxon>
        <taxon>Bacillota</taxon>
        <taxon>Bacilli</taxon>
        <taxon>Bacillales</taxon>
        <taxon>Paenibacillaceae</taxon>
        <taxon>Ferviditalea</taxon>
    </lineage>
</organism>
<accession>A0ABU5ZJ33</accession>
<evidence type="ECO:0000256" key="5">
    <source>
        <dbReference type="ARBA" id="ARBA00022692"/>
    </source>
</evidence>
<evidence type="ECO:0000256" key="4">
    <source>
        <dbReference type="ARBA" id="ARBA00022547"/>
    </source>
</evidence>
<feature type="transmembrane region" description="Helical" evidence="11">
    <location>
        <begin position="229"/>
        <end position="255"/>
    </location>
</feature>
<dbReference type="Pfam" id="PF00119">
    <property type="entry name" value="ATP-synt_A"/>
    <property type="match status" value="1"/>
</dbReference>
<evidence type="ECO:0000256" key="10">
    <source>
        <dbReference type="ARBA" id="ARBA00023310"/>
    </source>
</evidence>
<keyword evidence="11" id="KW-1003">Cell membrane</keyword>
<dbReference type="CDD" id="cd00310">
    <property type="entry name" value="ATP-synt_Fo_a_6"/>
    <property type="match status" value="1"/>
</dbReference>
<gene>
    <name evidence="11 13" type="primary">atpB</name>
    <name evidence="13" type="ORF">VF724_12695</name>
</gene>
<reference evidence="13" key="1">
    <citation type="submission" date="2023-12" db="EMBL/GenBank/DDBJ databases">
        <title>Fervidustalea candida gen. nov., sp. nov., a novel member of the family Paenibacillaceae isolated from a geothermal area.</title>
        <authorList>
            <person name="Li W.-J."/>
            <person name="Jiao J.-Y."/>
            <person name="Chen Y."/>
        </authorList>
    </citation>
    <scope>NUCLEOTIDE SEQUENCE</scope>
    <source>
        <strain evidence="13">SYSU GA230002</strain>
    </source>
</reference>
<proteinExistence type="inferred from homology"/>
<dbReference type="HAMAP" id="MF_01393">
    <property type="entry name" value="ATP_synth_a_bact"/>
    <property type="match status" value="1"/>
</dbReference>
<evidence type="ECO:0000256" key="1">
    <source>
        <dbReference type="ARBA" id="ARBA00004141"/>
    </source>
</evidence>
<protein>
    <recommendedName>
        <fullName evidence="11 12">ATP synthase subunit a</fullName>
    </recommendedName>
    <alternativeName>
        <fullName evidence="11">ATP synthase F0 sector subunit a</fullName>
    </alternativeName>
    <alternativeName>
        <fullName evidence="11">F-ATPase subunit 6</fullName>
    </alternativeName>
</protein>
<comment type="similarity">
    <text evidence="2 11 12">Belongs to the ATPase A chain family.</text>
</comment>
<feature type="transmembrane region" description="Helical" evidence="11">
    <location>
        <begin position="12"/>
        <end position="38"/>
    </location>
</feature>
<evidence type="ECO:0000256" key="12">
    <source>
        <dbReference type="RuleBase" id="RU000483"/>
    </source>
</evidence>
<comment type="subcellular location">
    <subcellularLocation>
        <location evidence="11 12">Cell membrane</location>
        <topology evidence="11 12">Multi-pass membrane protein</topology>
    </subcellularLocation>
    <subcellularLocation>
        <location evidence="1">Membrane</location>
        <topology evidence="1">Multi-pass membrane protein</topology>
    </subcellularLocation>
</comment>
<dbReference type="Proteomes" id="UP001310386">
    <property type="component" value="Unassembled WGS sequence"/>
</dbReference>